<feature type="compositionally biased region" description="Basic and acidic residues" evidence="1">
    <location>
        <begin position="42"/>
        <end position="53"/>
    </location>
</feature>
<dbReference type="Proteomes" id="UP000247973">
    <property type="component" value="Unassembled WGS sequence"/>
</dbReference>
<dbReference type="AlphaFoldDB" id="A0A2V3PL11"/>
<feature type="region of interest" description="Disordered" evidence="1">
    <location>
        <begin position="1"/>
        <end position="20"/>
    </location>
</feature>
<dbReference type="OrthoDB" id="1028577at2"/>
<protein>
    <submittedName>
        <fullName evidence="2">Uncharacterized protein DUF3408</fullName>
    </submittedName>
</protein>
<reference evidence="2 3" key="1">
    <citation type="submission" date="2018-03" db="EMBL/GenBank/DDBJ databases">
        <title>Genomic Encyclopedia of Archaeal and Bacterial Type Strains, Phase II (KMG-II): from individual species to whole genera.</title>
        <authorList>
            <person name="Goeker M."/>
        </authorList>
    </citation>
    <scope>NUCLEOTIDE SEQUENCE [LARGE SCALE GENOMIC DNA]</scope>
    <source>
        <strain evidence="2 3">DSM 100214</strain>
    </source>
</reference>
<proteinExistence type="predicted"/>
<dbReference type="InterPro" id="IPR021823">
    <property type="entry name" value="DUF3408"/>
</dbReference>
<organism evidence="2 3">
    <name type="scientific">Dysgonomonas alginatilytica</name>
    <dbReference type="NCBI Taxonomy" id="1605892"/>
    <lineage>
        <taxon>Bacteria</taxon>
        <taxon>Pseudomonadati</taxon>
        <taxon>Bacteroidota</taxon>
        <taxon>Bacteroidia</taxon>
        <taxon>Bacteroidales</taxon>
        <taxon>Dysgonomonadaceae</taxon>
        <taxon>Dysgonomonas</taxon>
    </lineage>
</organism>
<gene>
    <name evidence="2" type="ORF">CLV62_13136</name>
</gene>
<keyword evidence="3" id="KW-1185">Reference proteome</keyword>
<dbReference type="EMBL" id="QICL01000031">
    <property type="protein sequence ID" value="PXV60116.1"/>
    <property type="molecule type" value="Genomic_DNA"/>
</dbReference>
<evidence type="ECO:0000256" key="1">
    <source>
        <dbReference type="SAM" id="MobiDB-lite"/>
    </source>
</evidence>
<feature type="region of interest" description="Disordered" evidence="1">
    <location>
        <begin position="28"/>
        <end position="98"/>
    </location>
</feature>
<dbReference type="Pfam" id="PF11888">
    <property type="entry name" value="DUF3408"/>
    <property type="match status" value="1"/>
</dbReference>
<evidence type="ECO:0000313" key="3">
    <source>
        <dbReference type="Proteomes" id="UP000247973"/>
    </source>
</evidence>
<name>A0A2V3PL11_9BACT</name>
<evidence type="ECO:0000313" key="2">
    <source>
        <dbReference type="EMBL" id="PXV60116.1"/>
    </source>
</evidence>
<comment type="caution">
    <text evidence="2">The sequence shown here is derived from an EMBL/GenBank/DDBJ whole genome shotgun (WGS) entry which is preliminary data.</text>
</comment>
<dbReference type="RefSeq" id="WP_110312164.1">
    <property type="nucleotide sequence ID" value="NZ_QICL01000031.1"/>
</dbReference>
<accession>A0A2V3PL11</accession>
<sequence>MSEQDKTKAKSRQIEIPNQNTLLSTISQVHKAGDLSQSIVSKEPEQIEPEKAENNLTTDHQPKKELEESPIAESKPVSLHQKRKRGNQPDESYYKSTFLTKSESGSRKNVYINQELHKTVSNIASAARIIDGKIVTVGGYIDNVLAEHFEANREEINALYRIGKNDLVK</sequence>